<feature type="compositionally biased region" description="Acidic residues" evidence="2">
    <location>
        <begin position="40"/>
        <end position="49"/>
    </location>
</feature>
<feature type="compositionally biased region" description="Basic and acidic residues" evidence="2">
    <location>
        <begin position="781"/>
        <end position="799"/>
    </location>
</feature>
<proteinExistence type="predicted"/>
<evidence type="ECO:0000313" key="4">
    <source>
        <dbReference type="Proteomes" id="UP000193978"/>
    </source>
</evidence>
<feature type="compositionally biased region" description="Basic and acidic residues" evidence="2">
    <location>
        <begin position="172"/>
        <end position="195"/>
    </location>
</feature>
<evidence type="ECO:0000313" key="3">
    <source>
        <dbReference type="EMBL" id="ARN81884.1"/>
    </source>
</evidence>
<dbReference type="Pfam" id="PF08238">
    <property type="entry name" value="Sel1"/>
    <property type="match status" value="4"/>
</dbReference>
<dbReference type="EMBL" id="CP019948">
    <property type="protein sequence ID" value="ARN81884.1"/>
    <property type="molecule type" value="Genomic_DNA"/>
</dbReference>
<feature type="region of interest" description="Disordered" evidence="2">
    <location>
        <begin position="1011"/>
        <end position="1064"/>
    </location>
</feature>
<feature type="compositionally biased region" description="Acidic residues" evidence="2">
    <location>
        <begin position="841"/>
        <end position="851"/>
    </location>
</feature>
<gene>
    <name evidence="3" type="ORF">B1812_13210</name>
</gene>
<dbReference type="PANTHER" id="PTHR11102:SF160">
    <property type="entry name" value="ERAD-ASSOCIATED E3 UBIQUITIN-PROTEIN LIGASE COMPONENT HRD3"/>
    <property type="match status" value="1"/>
</dbReference>
<feature type="compositionally biased region" description="Basic and acidic residues" evidence="2">
    <location>
        <begin position="1050"/>
        <end position="1062"/>
    </location>
</feature>
<feature type="region of interest" description="Disordered" evidence="2">
    <location>
        <begin position="764"/>
        <end position="862"/>
    </location>
</feature>
<keyword evidence="1" id="KW-0175">Coiled coil</keyword>
<dbReference type="InterPro" id="IPR050767">
    <property type="entry name" value="Sel1_AlgK"/>
</dbReference>
<reference evidence="3 4" key="1">
    <citation type="submission" date="2017-02" db="EMBL/GenBank/DDBJ databases">
        <authorList>
            <person name="Peterson S.W."/>
        </authorList>
    </citation>
    <scope>NUCLEOTIDE SEQUENCE [LARGE SCALE GENOMIC DNA]</scope>
    <source>
        <strain evidence="3 4">S285</strain>
    </source>
</reference>
<name>A0A1W6MWA9_9HYPH</name>
<dbReference type="PANTHER" id="PTHR11102">
    <property type="entry name" value="SEL-1-LIKE PROTEIN"/>
    <property type="match status" value="1"/>
</dbReference>
<dbReference type="SMART" id="SM00671">
    <property type="entry name" value="SEL1"/>
    <property type="match status" value="4"/>
</dbReference>
<feature type="region of interest" description="Disordered" evidence="2">
    <location>
        <begin position="20"/>
        <end position="83"/>
    </location>
</feature>
<protein>
    <recommendedName>
        <fullName evidence="5">Peptidoglycan-binding protein</fullName>
    </recommendedName>
</protein>
<feature type="region of interest" description="Disordered" evidence="2">
    <location>
        <begin position="1258"/>
        <end position="1311"/>
    </location>
</feature>
<evidence type="ECO:0008006" key="5">
    <source>
        <dbReference type="Google" id="ProtNLM"/>
    </source>
</evidence>
<keyword evidence="4" id="KW-1185">Reference proteome</keyword>
<dbReference type="Proteomes" id="UP000193978">
    <property type="component" value="Chromosome"/>
</dbReference>
<feature type="region of interest" description="Disordered" evidence="2">
    <location>
        <begin position="136"/>
        <end position="205"/>
    </location>
</feature>
<dbReference type="InterPro" id="IPR011990">
    <property type="entry name" value="TPR-like_helical_dom_sf"/>
</dbReference>
<feature type="compositionally biased region" description="Basic and acidic residues" evidence="2">
    <location>
        <begin position="1265"/>
        <end position="1279"/>
    </location>
</feature>
<feature type="compositionally biased region" description="Basic and acidic residues" evidence="2">
    <location>
        <begin position="225"/>
        <end position="242"/>
    </location>
</feature>
<feature type="compositionally biased region" description="Basic and acidic residues" evidence="2">
    <location>
        <begin position="26"/>
        <end position="39"/>
    </location>
</feature>
<evidence type="ECO:0000256" key="1">
    <source>
        <dbReference type="SAM" id="Coils"/>
    </source>
</evidence>
<dbReference type="STRING" id="655015.B1812_13210"/>
<dbReference type="InterPro" id="IPR006597">
    <property type="entry name" value="Sel1-like"/>
</dbReference>
<feature type="region of interest" description="Disordered" evidence="2">
    <location>
        <begin position="225"/>
        <end position="247"/>
    </location>
</feature>
<accession>A0A1W6MWA9</accession>
<feature type="coiled-coil region" evidence="1">
    <location>
        <begin position="323"/>
        <end position="357"/>
    </location>
</feature>
<evidence type="ECO:0000256" key="2">
    <source>
        <dbReference type="SAM" id="MobiDB-lite"/>
    </source>
</evidence>
<dbReference type="Gene3D" id="1.25.40.10">
    <property type="entry name" value="Tetratricopeptide repeat domain"/>
    <property type="match status" value="1"/>
</dbReference>
<sequence length="1311" mass="140996">MNKPNYKQLRAEIQSLSSAARTRVVRAKDRRGDASRDFDDEKTEDDFLLENDAKGLPVSDEGDDSSEDSPHRTRRFATNERHNTRALQKIAQLVDERRNSVRLDQALDALSRSINASERRTARALETIVAELIEDDLAPSAGEQRPNRAQSAAPSTAPDQQLAPQFDAGGDDSERSPKDLAGSPEKEAPRSDTPETPRAQSESAIVALPLADAILEVTRRRRALDADAHADDRGSDEPRVRAAGESGAQPLEEIERKIAVLAKRVEAMLGGQEAQPDRSSERLDHAAFRRNLLNAENVTFSHRALDEIVGLRRQLDDAIGKSYPALSARSNEMRAEMEALTRQLDSLRGDLDNSAERERHIMLQVDGLREEIRGLSRGVGELASRASVEAIDRALSDLAERVGAQRAKGVEDQALAPAERIAGELRAVIENLDPRPHMRELDADVRAMADRLDRLETAGDADAAALQELARCAAEIKSALSALAARPLPQEQIEARVRDLTIRVDKLTPAPSFAGEGSSELVDAAKAIRAILSAETGLGAFNQRLDRLSDRLEEALARFDGDRLDELGARIDEMHQSLAQRIDQGIAQTPPHVAALEGLLGDLAKKVDQALSASAAPVAVASLEGKVDRLDEKLDRLSEGAFAKKLEELLAKVKPREENRFGEIATRLDVMQRALAKQIDESTRRHKDDTHKAQLSALLEQLANRSAEAFGPGADSAAINGLSEQVRQLSTRLDRSLIDSAALAAIESKITELCEKIEISRANAAAETEGSISGEAPCARQELESDERREAPERGREAETVAQDAPERVAALPSGHEDRRSESPDGESQGQSFWSATSEGAQEECGEEECGESALAEAPEEPRLPVVYATPRWGQGLQVVTDSDSGGIGAPSSARPSGVDLELRQQTEFIAAARRAAERASAGGIPPRDRKITIRELAANCNSDTGPQPPVPVSNRKKLLIAGLTGVALIAAAAPIGRAVLDQTQNVSALDAKAIGADVGAAQKFALNASPPPAKQFSLPELNRTDTKSASNGTAVENAKEATGDGPAAKAERKSAAAERLDTTPVGAIEKAPASLPLDPALLQAQALRGDAKAQFELGLRYAEGRGGLARDPQLAAQWFAKSADQGLALAQYRLGSLYEKGVSVERDLGRARSLYEKAANAGNARAMHNLGVLFVENGDGWPDYVSAAGWFRKAAELGVRDSQFNLAVLYARGTGVEENLVQAYMWFSVAASQGDAEAAKKRDEVATRLDARDLAAGKSMAEAFKPKERARDANETEPPRSTAPSLNPSDKQSDAPAARATSNRRKLSGM</sequence>
<organism evidence="3 4">
    <name type="scientific">Methylocystis bryophila</name>
    <dbReference type="NCBI Taxonomy" id="655015"/>
    <lineage>
        <taxon>Bacteria</taxon>
        <taxon>Pseudomonadati</taxon>
        <taxon>Pseudomonadota</taxon>
        <taxon>Alphaproteobacteria</taxon>
        <taxon>Hyphomicrobiales</taxon>
        <taxon>Methylocystaceae</taxon>
        <taxon>Methylocystis</taxon>
    </lineage>
</organism>
<dbReference type="KEGG" id="mbry:B1812_13210"/>
<dbReference type="SUPFAM" id="SSF81901">
    <property type="entry name" value="HCP-like"/>
    <property type="match status" value="1"/>
</dbReference>
<feature type="compositionally biased region" description="Polar residues" evidence="2">
    <location>
        <begin position="147"/>
        <end position="163"/>
    </location>
</feature>
<feature type="compositionally biased region" description="Polar residues" evidence="2">
    <location>
        <begin position="826"/>
        <end position="837"/>
    </location>
</feature>